<dbReference type="EnsemblMetazoa" id="PPA03958.1">
    <property type="protein sequence ID" value="PPA03958.1"/>
    <property type="gene ID" value="WBGene00093512"/>
</dbReference>
<keyword evidence="1" id="KW-0472">Membrane</keyword>
<keyword evidence="3" id="KW-1185">Reference proteome</keyword>
<accession>A0A8R1U5M4</accession>
<name>A0A8R1U5M4_PRIPA</name>
<evidence type="ECO:0000313" key="2">
    <source>
        <dbReference type="EnsemblMetazoa" id="PPA03958.1"/>
    </source>
</evidence>
<dbReference type="Proteomes" id="UP000005239">
    <property type="component" value="Unassembled WGS sequence"/>
</dbReference>
<evidence type="ECO:0000256" key="1">
    <source>
        <dbReference type="SAM" id="Phobius"/>
    </source>
</evidence>
<proteinExistence type="predicted"/>
<gene>
    <name evidence="2" type="primary">WBGene00093512</name>
</gene>
<evidence type="ECO:0000313" key="3">
    <source>
        <dbReference type="Proteomes" id="UP000005239"/>
    </source>
</evidence>
<feature type="transmembrane region" description="Helical" evidence="1">
    <location>
        <begin position="20"/>
        <end position="38"/>
    </location>
</feature>
<reference evidence="2" key="2">
    <citation type="submission" date="2022-06" db="UniProtKB">
        <authorList>
            <consortium name="EnsemblMetazoa"/>
        </authorList>
    </citation>
    <scope>IDENTIFICATION</scope>
    <source>
        <strain evidence="2">PS312</strain>
    </source>
</reference>
<keyword evidence="1" id="KW-1133">Transmembrane helix</keyword>
<protein>
    <submittedName>
        <fullName evidence="2">Uncharacterized protein</fullName>
    </submittedName>
</protein>
<organism evidence="2 3">
    <name type="scientific">Pristionchus pacificus</name>
    <name type="common">Parasitic nematode worm</name>
    <dbReference type="NCBI Taxonomy" id="54126"/>
    <lineage>
        <taxon>Eukaryota</taxon>
        <taxon>Metazoa</taxon>
        <taxon>Ecdysozoa</taxon>
        <taxon>Nematoda</taxon>
        <taxon>Chromadorea</taxon>
        <taxon>Rhabditida</taxon>
        <taxon>Rhabditina</taxon>
        <taxon>Diplogasteromorpha</taxon>
        <taxon>Diplogasteroidea</taxon>
        <taxon>Neodiplogasteridae</taxon>
        <taxon>Pristionchus</taxon>
    </lineage>
</organism>
<reference evidence="3" key="1">
    <citation type="journal article" date="2008" name="Nat. Genet.">
        <title>The Pristionchus pacificus genome provides a unique perspective on nematode lifestyle and parasitism.</title>
        <authorList>
            <person name="Dieterich C."/>
            <person name="Clifton S.W."/>
            <person name="Schuster L.N."/>
            <person name="Chinwalla A."/>
            <person name="Delehaunty K."/>
            <person name="Dinkelacker I."/>
            <person name="Fulton L."/>
            <person name="Fulton R."/>
            <person name="Godfrey J."/>
            <person name="Minx P."/>
            <person name="Mitreva M."/>
            <person name="Roeseler W."/>
            <person name="Tian H."/>
            <person name="Witte H."/>
            <person name="Yang S.P."/>
            <person name="Wilson R.K."/>
            <person name="Sommer R.J."/>
        </authorList>
    </citation>
    <scope>NUCLEOTIDE SEQUENCE [LARGE SCALE GENOMIC DNA]</scope>
    <source>
        <strain evidence="3">PS312</strain>
    </source>
</reference>
<dbReference type="AlphaFoldDB" id="A0A8R1U5M4"/>
<dbReference type="GO" id="GO:0016757">
    <property type="term" value="F:glycosyltransferase activity"/>
    <property type="evidence" value="ECO:0000318"/>
    <property type="project" value="GO_Central"/>
</dbReference>
<sequence>MSRVVDSSKFRLLPCTCSKFFLVVASVTILFIAVVEIVSITRKILERSEESTTTIPIPTKSPLTEIAKDVFLVHTIRDRRNRGEELRALVWAKQPNYNIECGMKNGIRMRASWYEMSGNDPCLTSTPSSSSSTSSSGSDLWRAYYLTCNLPDLFFEKYLVDSLCEFSSFVEHLPDEEAPRLGFRIIGIDVDYDLPFLDPEDFELFYGLCVTLLDTGEYGPEDIVEFVEINRKLGAELITLIDLVDISLPFPASEVYANGENVARDICLHRHMNTTDQIFHCVCQFCAFRLVGFTTLREFFLPLVNVSMTEALRDFPYYESGLIKVSALNVPVRSDAHPLTLNNKLRMEKLDHTATRGIVRPRKVVEMGPNFAYHLVNSGRQFVVENNAMHMVLYRLTDEDTVAKTTVVEQSTTDVVPALADVYEEISRNIDAVFKSLNVETVGAKAETL</sequence>
<keyword evidence="1" id="KW-0812">Transmembrane</keyword>
<dbReference type="GO" id="GO:0005737">
    <property type="term" value="C:cytoplasm"/>
    <property type="evidence" value="ECO:0000318"/>
    <property type="project" value="GO_Central"/>
</dbReference>